<dbReference type="AlphaFoldDB" id="A0A5B7F5I2"/>
<proteinExistence type="predicted"/>
<accession>A0A5B7F5I2</accession>
<comment type="caution">
    <text evidence="1">The sequence shown here is derived from an EMBL/GenBank/DDBJ whole genome shotgun (WGS) entry which is preliminary data.</text>
</comment>
<name>A0A5B7F5I2_PORTR</name>
<organism evidence="1 2">
    <name type="scientific">Portunus trituberculatus</name>
    <name type="common">Swimming crab</name>
    <name type="synonym">Neptunus trituberculatus</name>
    <dbReference type="NCBI Taxonomy" id="210409"/>
    <lineage>
        <taxon>Eukaryota</taxon>
        <taxon>Metazoa</taxon>
        <taxon>Ecdysozoa</taxon>
        <taxon>Arthropoda</taxon>
        <taxon>Crustacea</taxon>
        <taxon>Multicrustacea</taxon>
        <taxon>Malacostraca</taxon>
        <taxon>Eumalacostraca</taxon>
        <taxon>Eucarida</taxon>
        <taxon>Decapoda</taxon>
        <taxon>Pleocyemata</taxon>
        <taxon>Brachyura</taxon>
        <taxon>Eubrachyura</taxon>
        <taxon>Portunoidea</taxon>
        <taxon>Portunidae</taxon>
        <taxon>Portuninae</taxon>
        <taxon>Portunus</taxon>
    </lineage>
</organism>
<keyword evidence="2" id="KW-1185">Reference proteome</keyword>
<evidence type="ECO:0000313" key="2">
    <source>
        <dbReference type="Proteomes" id="UP000324222"/>
    </source>
</evidence>
<gene>
    <name evidence="1" type="ORF">E2C01_036327</name>
</gene>
<reference evidence="1 2" key="1">
    <citation type="submission" date="2019-05" db="EMBL/GenBank/DDBJ databases">
        <title>Another draft genome of Portunus trituberculatus and its Hox gene families provides insights of decapod evolution.</title>
        <authorList>
            <person name="Jeong J.-H."/>
            <person name="Song I."/>
            <person name="Kim S."/>
            <person name="Choi T."/>
            <person name="Kim D."/>
            <person name="Ryu S."/>
            <person name="Kim W."/>
        </authorList>
    </citation>
    <scope>NUCLEOTIDE SEQUENCE [LARGE SCALE GENOMIC DNA]</scope>
    <source>
        <tissue evidence="1">Muscle</tissue>
    </source>
</reference>
<protein>
    <submittedName>
        <fullName evidence="1">Uncharacterized protein</fullName>
    </submittedName>
</protein>
<dbReference type="EMBL" id="VSRR010005535">
    <property type="protein sequence ID" value="MPC42700.1"/>
    <property type="molecule type" value="Genomic_DNA"/>
</dbReference>
<sequence>MVHVKTEYVNRRKQHHSRCEGDEVCIVKAAGVLRFLLVAKAVKLGKFVDLFWSGCVFLENGCDFREHYLMPPCEIP</sequence>
<evidence type="ECO:0000313" key="1">
    <source>
        <dbReference type="EMBL" id="MPC42700.1"/>
    </source>
</evidence>
<dbReference type="Proteomes" id="UP000324222">
    <property type="component" value="Unassembled WGS sequence"/>
</dbReference>